<dbReference type="AlphaFoldDB" id="A0A9X0CV53"/>
<organism evidence="14 15">
    <name type="scientific">Desmophyllum pertusum</name>
    <dbReference type="NCBI Taxonomy" id="174260"/>
    <lineage>
        <taxon>Eukaryota</taxon>
        <taxon>Metazoa</taxon>
        <taxon>Cnidaria</taxon>
        <taxon>Anthozoa</taxon>
        <taxon>Hexacorallia</taxon>
        <taxon>Scleractinia</taxon>
        <taxon>Caryophylliina</taxon>
        <taxon>Caryophylliidae</taxon>
        <taxon>Desmophyllum</taxon>
    </lineage>
</organism>
<feature type="domain" description="A to I editase" evidence="13">
    <location>
        <begin position="154"/>
        <end position="360"/>
    </location>
</feature>
<evidence type="ECO:0000256" key="1">
    <source>
        <dbReference type="ARBA" id="ARBA00022694"/>
    </source>
</evidence>
<evidence type="ECO:0000256" key="10">
    <source>
        <dbReference type="ARBA" id="ARBA00041760"/>
    </source>
</evidence>
<dbReference type="OrthoDB" id="416253at2759"/>
<keyword evidence="3 14" id="KW-0378">Hydrolase</keyword>
<evidence type="ECO:0000256" key="5">
    <source>
        <dbReference type="ARBA" id="ARBA00037026"/>
    </source>
</evidence>
<dbReference type="Pfam" id="PF02137">
    <property type="entry name" value="A_deamin"/>
    <property type="match status" value="1"/>
</dbReference>
<accession>A0A9X0CV53</accession>
<evidence type="ECO:0000256" key="6">
    <source>
        <dbReference type="ARBA" id="ARBA00037784"/>
    </source>
</evidence>
<feature type="compositionally biased region" description="Basic and acidic residues" evidence="12">
    <location>
        <begin position="19"/>
        <end position="28"/>
    </location>
</feature>
<feature type="compositionally biased region" description="Polar residues" evidence="12">
    <location>
        <begin position="8"/>
        <end position="18"/>
    </location>
</feature>
<evidence type="ECO:0000256" key="9">
    <source>
        <dbReference type="ARBA" id="ARBA00040502"/>
    </source>
</evidence>
<dbReference type="GO" id="GO:0008033">
    <property type="term" value="P:tRNA processing"/>
    <property type="evidence" value="ECO:0007669"/>
    <property type="project" value="UniProtKB-KW"/>
</dbReference>
<evidence type="ECO:0000256" key="12">
    <source>
        <dbReference type="SAM" id="MobiDB-lite"/>
    </source>
</evidence>
<dbReference type="GO" id="GO:0046872">
    <property type="term" value="F:metal ion binding"/>
    <property type="evidence" value="ECO:0007669"/>
    <property type="project" value="UniProtKB-KW"/>
</dbReference>
<dbReference type="PROSITE" id="PS50141">
    <property type="entry name" value="A_DEAMIN_EDITASE"/>
    <property type="match status" value="1"/>
</dbReference>
<comment type="similarity">
    <text evidence="7">Belongs to the ADAT1 family.</text>
</comment>
<dbReference type="InterPro" id="IPR002466">
    <property type="entry name" value="A_deamin"/>
</dbReference>
<comment type="caution">
    <text evidence="14">The sequence shown here is derived from an EMBL/GenBank/DDBJ whole genome shotgun (WGS) entry which is preliminary data.</text>
</comment>
<evidence type="ECO:0000256" key="8">
    <source>
        <dbReference type="ARBA" id="ARBA00038940"/>
    </source>
</evidence>
<dbReference type="PANTHER" id="PTHR46516:SF1">
    <property type="entry name" value="TRNA-SPECIFIC ADENOSINE DEAMINASE 1"/>
    <property type="match status" value="1"/>
</dbReference>
<dbReference type="EMBL" id="MU826827">
    <property type="protein sequence ID" value="KAJ7374534.1"/>
    <property type="molecule type" value="Genomic_DNA"/>
</dbReference>
<keyword evidence="15" id="KW-1185">Reference proteome</keyword>
<gene>
    <name evidence="14" type="primary">ADAT1_1</name>
    <name evidence="14" type="ORF">OS493_004872</name>
</gene>
<keyword evidence="1" id="KW-0819">tRNA processing</keyword>
<proteinExistence type="inferred from homology"/>
<comment type="catalytic activity">
    <reaction evidence="11">
        <text>adenosine(37) in tRNA(Ala) + H2O + H(+) = inosine(37) in tRNA(Ala) + NH4(+)</text>
        <dbReference type="Rhea" id="RHEA:50968"/>
        <dbReference type="Rhea" id="RHEA-COMP:12855"/>
        <dbReference type="Rhea" id="RHEA-COMP:12856"/>
        <dbReference type="ChEBI" id="CHEBI:15377"/>
        <dbReference type="ChEBI" id="CHEBI:15378"/>
        <dbReference type="ChEBI" id="CHEBI:28938"/>
        <dbReference type="ChEBI" id="CHEBI:74411"/>
        <dbReference type="ChEBI" id="CHEBI:82852"/>
        <dbReference type="EC" id="3.5.4.34"/>
    </reaction>
</comment>
<evidence type="ECO:0000256" key="2">
    <source>
        <dbReference type="ARBA" id="ARBA00022723"/>
    </source>
</evidence>
<evidence type="ECO:0000313" key="14">
    <source>
        <dbReference type="EMBL" id="KAJ7374534.1"/>
    </source>
</evidence>
<dbReference type="GO" id="GO:0003723">
    <property type="term" value="F:RNA binding"/>
    <property type="evidence" value="ECO:0007669"/>
    <property type="project" value="InterPro"/>
</dbReference>
<evidence type="ECO:0000256" key="7">
    <source>
        <dbReference type="ARBA" id="ARBA00038326"/>
    </source>
</evidence>
<evidence type="ECO:0000256" key="4">
    <source>
        <dbReference type="ARBA" id="ARBA00022833"/>
    </source>
</evidence>
<evidence type="ECO:0000313" key="15">
    <source>
        <dbReference type="Proteomes" id="UP001163046"/>
    </source>
</evidence>
<comment type="cofactor">
    <cofactor evidence="5">
        <name>1D-myo-inositol hexakisphosphate</name>
        <dbReference type="ChEBI" id="CHEBI:58130"/>
    </cofactor>
</comment>
<dbReference type="Proteomes" id="UP001163046">
    <property type="component" value="Unassembled WGS sequence"/>
</dbReference>
<protein>
    <recommendedName>
        <fullName evidence="9">tRNA-specific adenosine deaminase 1</fullName>
        <ecNumber evidence="8">3.5.4.34</ecNumber>
    </recommendedName>
    <alternativeName>
        <fullName evidence="10">tRNA-specific adenosine-37 deaminase</fullName>
    </alternativeName>
</protein>
<dbReference type="PANTHER" id="PTHR46516">
    <property type="entry name" value="TRNA-SPECIFIC ADENOSINE DEAMINASE 1"/>
    <property type="match status" value="1"/>
</dbReference>
<keyword evidence="2" id="KW-0479">Metal-binding</keyword>
<evidence type="ECO:0000259" key="13">
    <source>
        <dbReference type="PROSITE" id="PS50141"/>
    </source>
</evidence>
<name>A0A9X0CV53_9CNID</name>
<feature type="region of interest" description="Disordered" evidence="12">
    <location>
        <begin position="1"/>
        <end position="28"/>
    </location>
</feature>
<dbReference type="GO" id="GO:0043829">
    <property type="term" value="F:tRNA-specific adenosine-37 deaminase activity"/>
    <property type="evidence" value="ECO:0007669"/>
    <property type="project" value="UniProtKB-EC"/>
</dbReference>
<comment type="function">
    <text evidence="6">Specifically deaminates adenosine-37 to inosine in tRNA-Ala.</text>
</comment>
<sequence>MCLEKDTTSNNSSVQFSERLTERSDKVSTVEKDSDTKLIQECISGQDETLVEISSELSEMRHSGYDHLEDMDYNRQRHKEKVIKLDTISIGDEITAESCESALVDINQRQTNAKQYKDIYRTGAKCVPGGEQDPHQSGLEYHTVGVLRTKPGRGDPTLSMSCSDKMMKWNILGCQGALLSYFIMSPVYLSSVVVGRCPYDEGATRRGIYERALFAPLDLTDNFCVHEPRIFQADILFEHSKSKVMEQNQSKLSPSSTGIIWIKDPFFHEVSVNGLRQGVTKKNLSSPKARVCTSKASLFETFKALVTNISDGKLPALLRQNQITGYKEAKRSASTYSDAREKFFMAFPTWCLKPEDLSTFR</sequence>
<evidence type="ECO:0000256" key="3">
    <source>
        <dbReference type="ARBA" id="ARBA00022801"/>
    </source>
</evidence>
<reference evidence="14" key="1">
    <citation type="submission" date="2023-01" db="EMBL/GenBank/DDBJ databases">
        <title>Genome assembly of the deep-sea coral Lophelia pertusa.</title>
        <authorList>
            <person name="Herrera S."/>
            <person name="Cordes E."/>
        </authorList>
    </citation>
    <scope>NUCLEOTIDE SEQUENCE</scope>
    <source>
        <strain evidence="14">USNM1676648</strain>
        <tissue evidence="14">Polyp</tissue>
    </source>
</reference>
<dbReference type="EC" id="3.5.4.34" evidence="8"/>
<keyword evidence="4" id="KW-0862">Zinc</keyword>
<dbReference type="SMART" id="SM00552">
    <property type="entry name" value="ADEAMc"/>
    <property type="match status" value="1"/>
</dbReference>
<evidence type="ECO:0000256" key="11">
    <source>
        <dbReference type="ARBA" id="ARBA00047635"/>
    </source>
</evidence>